<reference evidence="2 3" key="1">
    <citation type="journal article" date="2018" name="BMC Genomics">
        <title>Comparative genome analyses reveal sequence features reflecting distinct modes of host-adaptation between dicot and monocot powdery mildew.</title>
        <authorList>
            <person name="Wu Y."/>
            <person name="Ma X."/>
            <person name="Pan Z."/>
            <person name="Kale S.D."/>
            <person name="Song Y."/>
            <person name="King H."/>
            <person name="Zhang Q."/>
            <person name="Presley C."/>
            <person name="Deng X."/>
            <person name="Wei C.I."/>
            <person name="Xiao S."/>
        </authorList>
    </citation>
    <scope>NUCLEOTIDE SEQUENCE [LARGE SCALE GENOMIC DNA]</scope>
    <source>
        <strain evidence="2">UMSG2</strain>
    </source>
</reference>
<accession>A0A420HE71</accession>
<dbReference type="Proteomes" id="UP000286134">
    <property type="component" value="Unassembled WGS sequence"/>
</dbReference>
<dbReference type="OrthoDB" id="10585335at2759"/>
<dbReference type="EMBL" id="MCFK01008776">
    <property type="protein sequence ID" value="RKF55719.1"/>
    <property type="molecule type" value="Genomic_DNA"/>
</dbReference>
<feature type="compositionally biased region" description="Basic and acidic residues" evidence="1">
    <location>
        <begin position="122"/>
        <end position="134"/>
    </location>
</feature>
<keyword evidence="3" id="KW-1185">Reference proteome</keyword>
<feature type="compositionally biased region" description="Polar residues" evidence="1">
    <location>
        <begin position="98"/>
        <end position="121"/>
    </location>
</feature>
<gene>
    <name evidence="2" type="ORF">OnM2_087021</name>
</gene>
<dbReference type="AlphaFoldDB" id="A0A420HE71"/>
<feature type="region of interest" description="Disordered" evidence="1">
    <location>
        <begin position="97"/>
        <end position="134"/>
    </location>
</feature>
<sequence length="141" mass="16264">MKSTVISGSLQGAFERIKKTLANIAQREGIERERIDRSDLEHFRSQYLVQWGRSLGAALAEMHNQQRNKRFLQPYLTHRQRNTEKCHYSYTKIHVTSKPKTGSTFSGNEQKLGESGSNSNEPKPDAPKQLADRKQVYFKQL</sequence>
<comment type="caution">
    <text evidence="2">The sequence shown here is derived from an EMBL/GenBank/DDBJ whole genome shotgun (WGS) entry which is preliminary data.</text>
</comment>
<proteinExistence type="predicted"/>
<organism evidence="2 3">
    <name type="scientific">Erysiphe neolycopersici</name>
    <dbReference type="NCBI Taxonomy" id="212602"/>
    <lineage>
        <taxon>Eukaryota</taxon>
        <taxon>Fungi</taxon>
        <taxon>Dikarya</taxon>
        <taxon>Ascomycota</taxon>
        <taxon>Pezizomycotina</taxon>
        <taxon>Leotiomycetes</taxon>
        <taxon>Erysiphales</taxon>
        <taxon>Erysiphaceae</taxon>
        <taxon>Erysiphe</taxon>
    </lineage>
</organism>
<protein>
    <submittedName>
        <fullName evidence="2">Uncharacterized protein</fullName>
    </submittedName>
</protein>
<name>A0A420HE71_9PEZI</name>
<evidence type="ECO:0000256" key="1">
    <source>
        <dbReference type="SAM" id="MobiDB-lite"/>
    </source>
</evidence>
<evidence type="ECO:0000313" key="3">
    <source>
        <dbReference type="Proteomes" id="UP000286134"/>
    </source>
</evidence>
<evidence type="ECO:0000313" key="2">
    <source>
        <dbReference type="EMBL" id="RKF55719.1"/>
    </source>
</evidence>